<dbReference type="PANTHER" id="PTHR42801">
    <property type="entry name" value="THIOREDOXIN-DEPENDENT PEROXIDE REDUCTASE"/>
    <property type="match status" value="1"/>
</dbReference>
<evidence type="ECO:0000256" key="5">
    <source>
        <dbReference type="ARBA" id="ARBA00022862"/>
    </source>
</evidence>
<dbReference type="EC" id="1.11.1.24" evidence="3"/>
<keyword evidence="7" id="KW-1015">Disulfide bond</keyword>
<evidence type="ECO:0000256" key="10">
    <source>
        <dbReference type="ARBA" id="ARBA00038489"/>
    </source>
</evidence>
<comment type="caution">
    <text evidence="15">The sequence shown here is derived from an EMBL/GenBank/DDBJ whole genome shotgun (WGS) entry which is preliminary data.</text>
</comment>
<dbReference type="GO" id="GO:0005737">
    <property type="term" value="C:cytoplasm"/>
    <property type="evidence" value="ECO:0007669"/>
    <property type="project" value="TreeGrafter"/>
</dbReference>
<dbReference type="PANTHER" id="PTHR42801:SF4">
    <property type="entry name" value="AHPC_TSA FAMILY PROTEIN"/>
    <property type="match status" value="1"/>
</dbReference>
<keyword evidence="16" id="KW-1185">Reference proteome</keyword>
<protein>
    <recommendedName>
        <fullName evidence="3">thioredoxin-dependent peroxiredoxin</fullName>
        <ecNumber evidence="3">1.11.1.24</ecNumber>
    </recommendedName>
    <alternativeName>
        <fullName evidence="11">Bacterioferritin comigratory protein</fullName>
    </alternativeName>
    <alternativeName>
        <fullName evidence="9">Thioredoxin peroxidase</fullName>
    </alternativeName>
</protein>
<evidence type="ECO:0000256" key="7">
    <source>
        <dbReference type="ARBA" id="ARBA00023157"/>
    </source>
</evidence>
<evidence type="ECO:0000256" key="9">
    <source>
        <dbReference type="ARBA" id="ARBA00032824"/>
    </source>
</evidence>
<keyword evidence="6" id="KW-0560">Oxidoreductase</keyword>
<comment type="catalytic activity">
    <reaction evidence="12">
        <text>a hydroperoxide + [thioredoxin]-dithiol = an alcohol + [thioredoxin]-disulfide + H2O</text>
        <dbReference type="Rhea" id="RHEA:62620"/>
        <dbReference type="Rhea" id="RHEA-COMP:10698"/>
        <dbReference type="Rhea" id="RHEA-COMP:10700"/>
        <dbReference type="ChEBI" id="CHEBI:15377"/>
        <dbReference type="ChEBI" id="CHEBI:29950"/>
        <dbReference type="ChEBI" id="CHEBI:30879"/>
        <dbReference type="ChEBI" id="CHEBI:35924"/>
        <dbReference type="ChEBI" id="CHEBI:50058"/>
        <dbReference type="EC" id="1.11.1.24"/>
    </reaction>
</comment>
<sequence>METVTDTEPSELPARLEIGQTAPDFTLPTVLPDGTETTITLSSLTAKQPVIVYFYPAAMTPGCTTEACDFRDNLARLQALGYAVLGISKDPLKKLHRFMERDHLSFPLLSDPDLSVHKLYGAYGEKKLYGKVHIGVIRSTFAIGTDGLITLARYNVRAKGHVDSLMKALG</sequence>
<evidence type="ECO:0000256" key="8">
    <source>
        <dbReference type="ARBA" id="ARBA00023284"/>
    </source>
</evidence>
<evidence type="ECO:0000256" key="12">
    <source>
        <dbReference type="ARBA" id="ARBA00049091"/>
    </source>
</evidence>
<evidence type="ECO:0000256" key="1">
    <source>
        <dbReference type="ARBA" id="ARBA00003330"/>
    </source>
</evidence>
<dbReference type="InterPro" id="IPR050924">
    <property type="entry name" value="Peroxiredoxin_BCP/PrxQ"/>
</dbReference>
<evidence type="ECO:0000259" key="14">
    <source>
        <dbReference type="PROSITE" id="PS51352"/>
    </source>
</evidence>
<dbReference type="RefSeq" id="WP_163230396.1">
    <property type="nucleotide sequence ID" value="NZ_WHZW01000007.1"/>
</dbReference>
<feature type="active site" description="Cysteine sulfenic acid (-SOH) intermediate; for peroxidase activity" evidence="13">
    <location>
        <position position="63"/>
    </location>
</feature>
<evidence type="ECO:0000256" key="11">
    <source>
        <dbReference type="ARBA" id="ARBA00041373"/>
    </source>
</evidence>
<keyword evidence="4" id="KW-0575">Peroxidase</keyword>
<dbReference type="Pfam" id="PF00578">
    <property type="entry name" value="AhpC-TSA"/>
    <property type="match status" value="1"/>
</dbReference>
<dbReference type="InterPro" id="IPR013766">
    <property type="entry name" value="Thioredoxin_domain"/>
</dbReference>
<keyword evidence="5" id="KW-0049">Antioxidant</keyword>
<evidence type="ECO:0000256" key="3">
    <source>
        <dbReference type="ARBA" id="ARBA00013017"/>
    </source>
</evidence>
<dbReference type="GO" id="GO:0008379">
    <property type="term" value="F:thioredoxin peroxidase activity"/>
    <property type="evidence" value="ECO:0007669"/>
    <property type="project" value="TreeGrafter"/>
</dbReference>
<dbReference type="InterPro" id="IPR036249">
    <property type="entry name" value="Thioredoxin-like_sf"/>
</dbReference>
<dbReference type="PIRSF" id="PIRSF000239">
    <property type="entry name" value="AHPC"/>
    <property type="match status" value="1"/>
</dbReference>
<evidence type="ECO:0000256" key="6">
    <source>
        <dbReference type="ARBA" id="ARBA00023002"/>
    </source>
</evidence>
<evidence type="ECO:0000256" key="4">
    <source>
        <dbReference type="ARBA" id="ARBA00022559"/>
    </source>
</evidence>
<comment type="subunit">
    <text evidence="2">Monomer.</text>
</comment>
<dbReference type="PROSITE" id="PS51352">
    <property type="entry name" value="THIOREDOXIN_2"/>
    <property type="match status" value="1"/>
</dbReference>
<organism evidence="15 16">
    <name type="scientific">Bifidobacterium aerophilum</name>
    <dbReference type="NCBI Taxonomy" id="1798155"/>
    <lineage>
        <taxon>Bacteria</taxon>
        <taxon>Bacillati</taxon>
        <taxon>Actinomycetota</taxon>
        <taxon>Actinomycetes</taxon>
        <taxon>Bifidobacteriales</taxon>
        <taxon>Bifidobacteriaceae</taxon>
        <taxon>Bifidobacterium</taxon>
    </lineage>
</organism>
<dbReference type="GO" id="GO:0045454">
    <property type="term" value="P:cell redox homeostasis"/>
    <property type="evidence" value="ECO:0007669"/>
    <property type="project" value="TreeGrafter"/>
</dbReference>
<dbReference type="Gene3D" id="3.40.30.10">
    <property type="entry name" value="Glutaredoxin"/>
    <property type="match status" value="1"/>
</dbReference>
<evidence type="ECO:0000256" key="2">
    <source>
        <dbReference type="ARBA" id="ARBA00011245"/>
    </source>
</evidence>
<evidence type="ECO:0000256" key="13">
    <source>
        <dbReference type="PIRSR" id="PIRSR000239-1"/>
    </source>
</evidence>
<dbReference type="AlphaFoldDB" id="A0A6N9Z574"/>
<dbReference type="Proteomes" id="UP000469194">
    <property type="component" value="Unassembled WGS sequence"/>
</dbReference>
<accession>A0A6N9Z574</accession>
<gene>
    <name evidence="15" type="ORF">GFD25_04600</name>
</gene>
<reference evidence="15 16" key="1">
    <citation type="submission" date="2019-10" db="EMBL/GenBank/DDBJ databases">
        <title>Bifidobacterium from non-human primates.</title>
        <authorList>
            <person name="Modesto M."/>
        </authorList>
    </citation>
    <scope>NUCLEOTIDE SEQUENCE [LARGE SCALE GENOMIC DNA]</scope>
    <source>
        <strain evidence="15 16">TRE17</strain>
    </source>
</reference>
<dbReference type="InterPro" id="IPR000866">
    <property type="entry name" value="AhpC/TSA"/>
</dbReference>
<keyword evidence="8" id="KW-0676">Redox-active center</keyword>
<dbReference type="InterPro" id="IPR024706">
    <property type="entry name" value="Peroxiredoxin_AhpC-typ"/>
</dbReference>
<dbReference type="CDD" id="cd03017">
    <property type="entry name" value="PRX_BCP"/>
    <property type="match status" value="1"/>
</dbReference>
<evidence type="ECO:0000313" key="15">
    <source>
        <dbReference type="EMBL" id="NEG89285.1"/>
    </source>
</evidence>
<comment type="function">
    <text evidence="1">Thiol-specific peroxidase that catalyzes the reduction of hydrogen peroxide and organic hydroperoxides to water and alcohols, respectively. Plays a role in cell protection against oxidative stress by detoxifying peroxides and as sensor of hydrogen peroxide-mediated signaling events.</text>
</comment>
<dbReference type="GO" id="GO:0034599">
    <property type="term" value="P:cellular response to oxidative stress"/>
    <property type="evidence" value="ECO:0007669"/>
    <property type="project" value="TreeGrafter"/>
</dbReference>
<comment type="similarity">
    <text evidence="10">Belongs to the peroxiredoxin family. BCP/PrxQ subfamily.</text>
</comment>
<dbReference type="SUPFAM" id="SSF52833">
    <property type="entry name" value="Thioredoxin-like"/>
    <property type="match status" value="1"/>
</dbReference>
<name>A0A6N9Z574_9BIFI</name>
<dbReference type="FunFam" id="3.40.30.10:FF:000007">
    <property type="entry name" value="Thioredoxin-dependent thiol peroxidase"/>
    <property type="match status" value="1"/>
</dbReference>
<proteinExistence type="inferred from homology"/>
<feature type="domain" description="Thioredoxin" evidence="14">
    <location>
        <begin position="16"/>
        <end position="170"/>
    </location>
</feature>
<dbReference type="EMBL" id="WHZW01000007">
    <property type="protein sequence ID" value="NEG89285.1"/>
    <property type="molecule type" value="Genomic_DNA"/>
</dbReference>
<evidence type="ECO:0000313" key="16">
    <source>
        <dbReference type="Proteomes" id="UP000469194"/>
    </source>
</evidence>